<organism evidence="2 3">
    <name type="scientific">Podospora aff. communis PSN243</name>
    <dbReference type="NCBI Taxonomy" id="3040156"/>
    <lineage>
        <taxon>Eukaryota</taxon>
        <taxon>Fungi</taxon>
        <taxon>Dikarya</taxon>
        <taxon>Ascomycota</taxon>
        <taxon>Pezizomycotina</taxon>
        <taxon>Sordariomycetes</taxon>
        <taxon>Sordariomycetidae</taxon>
        <taxon>Sordariales</taxon>
        <taxon>Podosporaceae</taxon>
        <taxon>Podospora</taxon>
    </lineage>
</organism>
<dbReference type="EMBL" id="MU865932">
    <property type="protein sequence ID" value="KAK4450548.1"/>
    <property type="molecule type" value="Genomic_DNA"/>
</dbReference>
<dbReference type="Pfam" id="PF26639">
    <property type="entry name" value="Het-6_barrel"/>
    <property type="match status" value="1"/>
</dbReference>
<keyword evidence="3" id="KW-1185">Reference proteome</keyword>
<proteinExistence type="predicted"/>
<evidence type="ECO:0000313" key="3">
    <source>
        <dbReference type="Proteomes" id="UP001321760"/>
    </source>
</evidence>
<dbReference type="Proteomes" id="UP001321760">
    <property type="component" value="Unassembled WGS sequence"/>
</dbReference>
<dbReference type="InterPro" id="IPR052895">
    <property type="entry name" value="HetReg/Transcr_Mod"/>
</dbReference>
<reference evidence="2" key="1">
    <citation type="journal article" date="2023" name="Mol. Phylogenet. Evol.">
        <title>Genome-scale phylogeny and comparative genomics of the fungal order Sordariales.</title>
        <authorList>
            <person name="Hensen N."/>
            <person name="Bonometti L."/>
            <person name="Westerberg I."/>
            <person name="Brannstrom I.O."/>
            <person name="Guillou S."/>
            <person name="Cros-Aarteil S."/>
            <person name="Calhoun S."/>
            <person name="Haridas S."/>
            <person name="Kuo A."/>
            <person name="Mondo S."/>
            <person name="Pangilinan J."/>
            <person name="Riley R."/>
            <person name="LaButti K."/>
            <person name="Andreopoulos B."/>
            <person name="Lipzen A."/>
            <person name="Chen C."/>
            <person name="Yan M."/>
            <person name="Daum C."/>
            <person name="Ng V."/>
            <person name="Clum A."/>
            <person name="Steindorff A."/>
            <person name="Ohm R.A."/>
            <person name="Martin F."/>
            <person name="Silar P."/>
            <person name="Natvig D.O."/>
            <person name="Lalanne C."/>
            <person name="Gautier V."/>
            <person name="Ament-Velasquez S.L."/>
            <person name="Kruys A."/>
            <person name="Hutchinson M.I."/>
            <person name="Powell A.J."/>
            <person name="Barry K."/>
            <person name="Miller A.N."/>
            <person name="Grigoriev I.V."/>
            <person name="Debuchy R."/>
            <person name="Gladieux P."/>
            <person name="Hiltunen Thoren M."/>
            <person name="Johannesson H."/>
        </authorList>
    </citation>
    <scope>NUCLEOTIDE SEQUENCE</scope>
    <source>
        <strain evidence="2">PSN243</strain>
    </source>
</reference>
<evidence type="ECO:0000313" key="2">
    <source>
        <dbReference type="EMBL" id="KAK4450548.1"/>
    </source>
</evidence>
<reference evidence="2" key="2">
    <citation type="submission" date="2023-05" db="EMBL/GenBank/DDBJ databases">
        <authorList>
            <consortium name="Lawrence Berkeley National Laboratory"/>
            <person name="Steindorff A."/>
            <person name="Hensen N."/>
            <person name="Bonometti L."/>
            <person name="Westerberg I."/>
            <person name="Brannstrom I.O."/>
            <person name="Guillou S."/>
            <person name="Cros-Aarteil S."/>
            <person name="Calhoun S."/>
            <person name="Haridas S."/>
            <person name="Kuo A."/>
            <person name="Mondo S."/>
            <person name="Pangilinan J."/>
            <person name="Riley R."/>
            <person name="Labutti K."/>
            <person name="Andreopoulos B."/>
            <person name="Lipzen A."/>
            <person name="Chen C."/>
            <person name="Yanf M."/>
            <person name="Daum C."/>
            <person name="Ng V."/>
            <person name="Clum A."/>
            <person name="Ohm R."/>
            <person name="Martin F."/>
            <person name="Silar P."/>
            <person name="Natvig D."/>
            <person name="Lalanne C."/>
            <person name="Gautier V."/>
            <person name="Ament-Velasquez S.L."/>
            <person name="Kruys A."/>
            <person name="Hutchinson M.I."/>
            <person name="Powell A.J."/>
            <person name="Barry K."/>
            <person name="Miller A.N."/>
            <person name="Grigoriev I.V."/>
            <person name="Debuchy R."/>
            <person name="Gladieux P."/>
            <person name="Thoren M.H."/>
            <person name="Johannesson H."/>
        </authorList>
    </citation>
    <scope>NUCLEOTIDE SEQUENCE</scope>
    <source>
        <strain evidence="2">PSN243</strain>
    </source>
</reference>
<evidence type="ECO:0000259" key="1">
    <source>
        <dbReference type="Pfam" id="PF06985"/>
    </source>
</evidence>
<accession>A0AAV9GPJ8</accession>
<dbReference type="PANTHER" id="PTHR24148">
    <property type="entry name" value="ANKYRIN REPEAT DOMAIN-CONTAINING PROTEIN 39 HOMOLOG-RELATED"/>
    <property type="match status" value="1"/>
</dbReference>
<dbReference type="PANTHER" id="PTHR24148:SF64">
    <property type="entry name" value="HETEROKARYON INCOMPATIBILITY DOMAIN-CONTAINING PROTEIN"/>
    <property type="match status" value="1"/>
</dbReference>
<name>A0AAV9GPJ8_9PEZI</name>
<comment type="caution">
    <text evidence="2">The sequence shown here is derived from an EMBL/GenBank/DDBJ whole genome shotgun (WGS) entry which is preliminary data.</text>
</comment>
<dbReference type="AlphaFoldDB" id="A0AAV9GPJ8"/>
<gene>
    <name evidence="2" type="ORF">QBC34DRAFT_461144</name>
</gene>
<feature type="domain" description="Heterokaryon incompatibility" evidence="1">
    <location>
        <begin position="206"/>
        <end position="401"/>
    </location>
</feature>
<dbReference type="InterPro" id="IPR010730">
    <property type="entry name" value="HET"/>
</dbReference>
<protein>
    <submittedName>
        <fullName evidence="2">Heterokaryon incompatibility protein</fullName>
    </submittedName>
</protein>
<sequence>MKHHKVAREALVQVYEHCPRRPYIELVVPDDCAEVTAAVFTTLSRDQGWSDDSISSTWFEVALRRPKGRTDVSTIRIQHNRAGNPEFFEFKTRWDAQESSSRLRAWLRLLRPGDIIQVVPKAVYMAWVNIVQSASIEIEYRALGVDELVQSLPSLACQSAHVYSPLHYEAQQIRVLVVEAGEPEAAIEARFENVSLGGGSGTHGDFHALSYCWGESTQRTDIAIKTENRVSVLAISPTVKRAIHRLRKRDVPLHIWIDAVCINQDDLEERANQVALMGRIYSQAEEVHVWLDEEMLALDESLRLIRDVYNCNHRVCPGGDQCHCSGTRHVLTADELDSIMEETKNPTFGYVYGVFGRHRATKHFDSASIEVSGGEGNINLAYFVENFFHHPWFQRVWVIQEAVLAPKTTVHSASEAIGWNEVLLLNEITSSLQFNTSAANLRMRTSMPSVWKTLVHDQRTLDAAPALTLLQVFLAALDMKATDPRDKLYALLPFGRETGQGRDIPSALRPDYSKPLAHVLADFTRWWIAEYRSLDILSLIHRQPARAWRRTLCDEDPLVTAPVAHPTWAVGIEGYSQWSNMTLVERFPSYFHSSGDTRPDEALLGSSEGLELSLRGWRLGSIVALGHPPRELVCPYNGDADDGSSLNIVFHRMFDLSGRTGEWMLLGNNHDLGKEDPEMLQDILDGHTYAHYGYLSTPEQLQHVLERVEGEEDEVKYEFYHSNGLPGCLEKCFFVTSDGHCGLCPWTTRVGDMVAVLHGGNVPYLLRRLEREPAGEPDKFTLVGECFVEGVMTGSTAEDGTSRSEVFLLK</sequence>
<dbReference type="Pfam" id="PF06985">
    <property type="entry name" value="HET"/>
    <property type="match status" value="1"/>
</dbReference>